<dbReference type="PANTHER" id="PTHR42837">
    <property type="entry name" value="REGULATOR OF SIGMA-E PROTEASE RSEP"/>
    <property type="match status" value="1"/>
</dbReference>
<keyword evidence="6 11" id="KW-0378">Hydrolase</keyword>
<keyword evidence="10 11" id="KW-0472">Membrane</keyword>
<protein>
    <recommendedName>
        <fullName evidence="11">Zinc metalloprotease</fullName>
        <ecNumber evidence="11">3.4.24.-</ecNumber>
    </recommendedName>
</protein>
<dbReference type="NCBIfam" id="TIGR00054">
    <property type="entry name" value="RIP metalloprotease RseP"/>
    <property type="match status" value="1"/>
</dbReference>
<evidence type="ECO:0000256" key="9">
    <source>
        <dbReference type="ARBA" id="ARBA00023049"/>
    </source>
</evidence>
<accession>H3NN24</accession>
<feature type="transmembrane region" description="Helical" evidence="11">
    <location>
        <begin position="214"/>
        <end position="237"/>
    </location>
</feature>
<evidence type="ECO:0000256" key="3">
    <source>
        <dbReference type="ARBA" id="ARBA00007931"/>
    </source>
</evidence>
<keyword evidence="11" id="KW-0479">Metal-binding</keyword>
<dbReference type="CDD" id="cd23081">
    <property type="entry name" value="cpPDZ_EcRseP-like"/>
    <property type="match status" value="1"/>
</dbReference>
<feature type="transmembrane region" description="Helical" evidence="11">
    <location>
        <begin position="307"/>
        <end position="328"/>
    </location>
</feature>
<reference evidence="13 14" key="1">
    <citation type="submission" date="2012-01" db="EMBL/GenBank/DDBJ databases">
        <title>The Genome Sequence of Helcococcus kunzii ATCC 51366.</title>
        <authorList>
            <consortium name="The Broad Institute Genome Sequencing Platform"/>
            <person name="Earl A."/>
            <person name="Ward D."/>
            <person name="Feldgarden M."/>
            <person name="Gevers D."/>
            <person name="Huys G."/>
            <person name="Young S.K."/>
            <person name="Zeng Q."/>
            <person name="Gargeya S."/>
            <person name="Fitzgerald M."/>
            <person name="Haas B."/>
            <person name="Abouelleil A."/>
            <person name="Alvarado L."/>
            <person name="Arachchi H.M."/>
            <person name="Berlin A."/>
            <person name="Chapman S.B."/>
            <person name="Gearin G."/>
            <person name="Goldberg J."/>
            <person name="Griggs A."/>
            <person name="Gujja S."/>
            <person name="Hansen M."/>
            <person name="Heiman D."/>
            <person name="Howarth C."/>
            <person name="Larimer J."/>
            <person name="Lui A."/>
            <person name="MacDonald P.J.P."/>
            <person name="McCowen C."/>
            <person name="Montmayeur A."/>
            <person name="Murphy C."/>
            <person name="Neiman D."/>
            <person name="Pearson M."/>
            <person name="Priest M."/>
            <person name="Roberts A."/>
            <person name="Saif S."/>
            <person name="Shea T."/>
            <person name="Sisk P."/>
            <person name="Stolte C."/>
            <person name="Sykes S."/>
            <person name="Wortman J."/>
            <person name="Nusbaum C."/>
            <person name="Birren B."/>
        </authorList>
    </citation>
    <scope>NUCLEOTIDE SEQUENCE [LARGE SCALE GENOMIC DNA]</scope>
    <source>
        <strain evidence="13 14">ATCC 51366</strain>
    </source>
</reference>
<keyword evidence="7 11" id="KW-0862">Zinc</keyword>
<dbReference type="GO" id="GO:0006508">
    <property type="term" value="P:proteolysis"/>
    <property type="evidence" value="ECO:0007669"/>
    <property type="project" value="UniProtKB-KW"/>
</dbReference>
<evidence type="ECO:0000256" key="4">
    <source>
        <dbReference type="ARBA" id="ARBA00022670"/>
    </source>
</evidence>
<dbReference type="InterPro" id="IPR036034">
    <property type="entry name" value="PDZ_sf"/>
</dbReference>
<dbReference type="RefSeq" id="WP_005398077.1">
    <property type="nucleotide sequence ID" value="NZ_JH601088.1"/>
</dbReference>
<evidence type="ECO:0000256" key="11">
    <source>
        <dbReference type="RuleBase" id="RU362031"/>
    </source>
</evidence>
<dbReference type="STRING" id="883114.HMPREF9709_00735"/>
<gene>
    <name evidence="13" type="ORF">HMPREF9709_00735</name>
</gene>
<dbReference type="Proteomes" id="UP000004191">
    <property type="component" value="Unassembled WGS sequence"/>
</dbReference>
<evidence type="ECO:0000313" key="13">
    <source>
        <dbReference type="EMBL" id="EHR34428.1"/>
    </source>
</evidence>
<dbReference type="SUPFAM" id="SSF50156">
    <property type="entry name" value="PDZ domain-like"/>
    <property type="match status" value="1"/>
</dbReference>
<dbReference type="InterPro" id="IPR008915">
    <property type="entry name" value="Peptidase_M50"/>
</dbReference>
<dbReference type="GO" id="GO:0016020">
    <property type="term" value="C:membrane"/>
    <property type="evidence" value="ECO:0007669"/>
    <property type="project" value="UniProtKB-SubCell"/>
</dbReference>
<keyword evidence="4 13" id="KW-0645">Protease</keyword>
<name>H3NN24_9FIRM</name>
<keyword evidence="9 11" id="KW-0482">Metalloprotease</keyword>
<dbReference type="OrthoDB" id="9782003at2"/>
<dbReference type="GeneID" id="96998738"/>
<comment type="subcellular location">
    <subcellularLocation>
        <location evidence="2">Membrane</location>
        <topology evidence="2">Multi-pass membrane protein</topology>
    </subcellularLocation>
</comment>
<dbReference type="GO" id="GO:0004222">
    <property type="term" value="F:metalloendopeptidase activity"/>
    <property type="evidence" value="ECO:0007669"/>
    <property type="project" value="InterPro"/>
</dbReference>
<evidence type="ECO:0000256" key="6">
    <source>
        <dbReference type="ARBA" id="ARBA00022801"/>
    </source>
</evidence>
<feature type="transmembrane region" description="Helical" evidence="11">
    <location>
        <begin position="7"/>
        <end position="27"/>
    </location>
</feature>
<evidence type="ECO:0000256" key="10">
    <source>
        <dbReference type="ARBA" id="ARBA00023136"/>
    </source>
</evidence>
<proteinExistence type="inferred from homology"/>
<evidence type="ECO:0000256" key="7">
    <source>
        <dbReference type="ARBA" id="ARBA00022833"/>
    </source>
</evidence>
<comment type="cofactor">
    <cofactor evidence="1 11">
        <name>Zn(2+)</name>
        <dbReference type="ChEBI" id="CHEBI:29105"/>
    </cofactor>
</comment>
<sequence>MKEFLNIGLGIVMFLFLITIHEGGHFLGAKLSGIKVNEFAVGMGPKIWGKQGGETLYSFRALPIGGYVMMEGEETDSEDSRSYNNSKPWKRFLTILAGPATNLIFAVLIFLIINLSTGVVSNKIESFSENSPAQQAGMQIGDEIKSVNGSKIRIFPEIGDNLNKSKDKNKVEVVVKRAQKELKFDIVPQEMEGRKVIGITPLVEKGFLPSLGNAFNLTIFIMVQIWTSLIGLFSGVLGLEQLGGPVAVIGQVSTVASMGFDKFLFFAAMISVNLGFFNLIPIPALDGSKLLFITIEMITGKPINRKFEQIISIIGFLFLIGLMIIVTIKDVIKLF</sequence>
<dbReference type="InterPro" id="IPR004387">
    <property type="entry name" value="Pept_M50_Zn"/>
</dbReference>
<evidence type="ECO:0000259" key="12">
    <source>
        <dbReference type="Pfam" id="PF02163"/>
    </source>
</evidence>
<keyword evidence="8 11" id="KW-1133">Transmembrane helix</keyword>
<evidence type="ECO:0000256" key="2">
    <source>
        <dbReference type="ARBA" id="ARBA00004141"/>
    </source>
</evidence>
<feature type="transmembrane region" description="Helical" evidence="11">
    <location>
        <begin position="263"/>
        <end position="286"/>
    </location>
</feature>
<comment type="caution">
    <text evidence="13">The sequence shown here is derived from an EMBL/GenBank/DDBJ whole genome shotgun (WGS) entry which is preliminary data.</text>
</comment>
<organism evidence="13 14">
    <name type="scientific">Helcococcus kunzii ATCC 51366</name>
    <dbReference type="NCBI Taxonomy" id="883114"/>
    <lineage>
        <taxon>Bacteria</taxon>
        <taxon>Bacillati</taxon>
        <taxon>Bacillota</taxon>
        <taxon>Tissierellia</taxon>
        <taxon>Tissierellales</taxon>
        <taxon>Peptoniphilaceae</taxon>
        <taxon>Helcococcus</taxon>
    </lineage>
</organism>
<dbReference type="Gene3D" id="2.30.42.10">
    <property type="match status" value="1"/>
</dbReference>
<comment type="similarity">
    <text evidence="3 11">Belongs to the peptidase M50B family.</text>
</comment>
<evidence type="ECO:0000313" key="14">
    <source>
        <dbReference type="Proteomes" id="UP000004191"/>
    </source>
</evidence>
<dbReference type="HOGENOM" id="CLU_025778_1_3_9"/>
<dbReference type="GO" id="GO:0046872">
    <property type="term" value="F:metal ion binding"/>
    <property type="evidence" value="ECO:0007669"/>
    <property type="project" value="UniProtKB-KW"/>
</dbReference>
<evidence type="ECO:0000256" key="8">
    <source>
        <dbReference type="ARBA" id="ARBA00022989"/>
    </source>
</evidence>
<dbReference type="AlphaFoldDB" id="H3NN24"/>
<dbReference type="PATRIC" id="fig|883114.3.peg.728"/>
<dbReference type="CDD" id="cd06163">
    <property type="entry name" value="S2P-M50_PDZ_RseP-like"/>
    <property type="match status" value="1"/>
</dbReference>
<feature type="transmembrane region" description="Helical" evidence="11">
    <location>
        <begin position="92"/>
        <end position="113"/>
    </location>
</feature>
<evidence type="ECO:0000256" key="1">
    <source>
        <dbReference type="ARBA" id="ARBA00001947"/>
    </source>
</evidence>
<feature type="domain" description="Peptidase M50" evidence="12">
    <location>
        <begin position="10"/>
        <end position="321"/>
    </location>
</feature>
<keyword evidence="5 11" id="KW-0812">Transmembrane</keyword>
<dbReference type="eggNOG" id="COG0750">
    <property type="taxonomic scope" value="Bacteria"/>
</dbReference>
<keyword evidence="14" id="KW-1185">Reference proteome</keyword>
<dbReference type="PANTHER" id="PTHR42837:SF2">
    <property type="entry name" value="MEMBRANE METALLOPROTEASE ARASP2, CHLOROPLASTIC-RELATED"/>
    <property type="match status" value="1"/>
</dbReference>
<evidence type="ECO:0000256" key="5">
    <source>
        <dbReference type="ARBA" id="ARBA00022692"/>
    </source>
</evidence>
<dbReference type="EMBL" id="AGEI01000020">
    <property type="protein sequence ID" value="EHR34428.1"/>
    <property type="molecule type" value="Genomic_DNA"/>
</dbReference>
<dbReference type="Pfam" id="PF02163">
    <property type="entry name" value="Peptidase_M50"/>
    <property type="match status" value="1"/>
</dbReference>
<dbReference type="EC" id="3.4.24.-" evidence="11"/>